<evidence type="ECO:0000256" key="5">
    <source>
        <dbReference type="PIRSR" id="PIRSR604294-1"/>
    </source>
</evidence>
<dbReference type="PANTHER" id="PTHR10543:SF89">
    <property type="entry name" value="CAROTENOID 9,10(9',10')-CLEAVAGE DIOXYGENASE 1"/>
    <property type="match status" value="1"/>
</dbReference>
<comment type="cofactor">
    <cofactor evidence="5 6">
        <name>Fe(2+)</name>
        <dbReference type="ChEBI" id="CHEBI:29033"/>
    </cofactor>
    <text evidence="5 6">Binds 1 Fe(2+) ion per subunit.</text>
</comment>
<feature type="binding site" evidence="5">
    <location>
        <position position="304"/>
    </location>
    <ligand>
        <name>Fe cation</name>
        <dbReference type="ChEBI" id="CHEBI:24875"/>
        <note>catalytic</note>
    </ligand>
</feature>
<accession>A0A1V9A6I3</accession>
<keyword evidence="4 5" id="KW-0408">Iron</keyword>
<evidence type="ECO:0000256" key="3">
    <source>
        <dbReference type="ARBA" id="ARBA00023002"/>
    </source>
</evidence>
<dbReference type="PANTHER" id="PTHR10543">
    <property type="entry name" value="BETA-CAROTENE DIOXYGENASE"/>
    <property type="match status" value="1"/>
</dbReference>
<evidence type="ECO:0000313" key="8">
    <source>
        <dbReference type="Proteomes" id="UP000192591"/>
    </source>
</evidence>
<reference evidence="7 8" key="1">
    <citation type="submission" date="2017-02" db="EMBL/GenBank/DDBJ databases">
        <title>Draft genome of Saccharomonospora sp. 154.</title>
        <authorList>
            <person name="Alonso-Carmona G.S."/>
            <person name="De La Haba R."/>
            <person name="Vera-Gargallo B."/>
            <person name="Sandoval-Trujillo A.H."/>
            <person name="Ramirez-Duran N."/>
            <person name="Ventosa A."/>
        </authorList>
    </citation>
    <scope>NUCLEOTIDE SEQUENCE [LARGE SCALE GENOMIC DNA]</scope>
    <source>
        <strain evidence="7 8">LRS4.154</strain>
    </source>
</reference>
<evidence type="ECO:0000313" key="7">
    <source>
        <dbReference type="EMBL" id="OQO92544.1"/>
    </source>
</evidence>
<dbReference type="EMBL" id="MWIH01000005">
    <property type="protein sequence ID" value="OQO92544.1"/>
    <property type="molecule type" value="Genomic_DNA"/>
</dbReference>
<evidence type="ECO:0000256" key="2">
    <source>
        <dbReference type="ARBA" id="ARBA00022723"/>
    </source>
</evidence>
<dbReference type="Proteomes" id="UP000192591">
    <property type="component" value="Unassembled WGS sequence"/>
</dbReference>
<comment type="similarity">
    <text evidence="1 6">Belongs to the carotenoid oxygenase family.</text>
</comment>
<evidence type="ECO:0000256" key="4">
    <source>
        <dbReference type="ARBA" id="ARBA00023004"/>
    </source>
</evidence>
<proteinExistence type="inferred from homology"/>
<dbReference type="GO" id="GO:0016121">
    <property type="term" value="P:carotene catabolic process"/>
    <property type="evidence" value="ECO:0007669"/>
    <property type="project" value="TreeGrafter"/>
</dbReference>
<dbReference type="GO" id="GO:0046872">
    <property type="term" value="F:metal ion binding"/>
    <property type="evidence" value="ECO:0007669"/>
    <property type="project" value="UniProtKB-KW"/>
</dbReference>
<dbReference type="RefSeq" id="WP_081191592.1">
    <property type="nucleotide sequence ID" value="NZ_MWIH01000005.1"/>
</dbReference>
<gene>
    <name evidence="7" type="ORF">B1813_10195</name>
</gene>
<feature type="binding site" evidence="5">
    <location>
        <position position="153"/>
    </location>
    <ligand>
        <name>Fe cation</name>
        <dbReference type="ChEBI" id="CHEBI:24875"/>
        <note>catalytic</note>
    </ligand>
</feature>
<dbReference type="STRING" id="1962155.B1813_10195"/>
<keyword evidence="6" id="KW-0223">Dioxygenase</keyword>
<organism evidence="7 8">
    <name type="scientific">Saccharomonospora piscinae</name>
    <dbReference type="NCBI Taxonomy" id="687388"/>
    <lineage>
        <taxon>Bacteria</taxon>
        <taxon>Bacillati</taxon>
        <taxon>Actinomycetota</taxon>
        <taxon>Actinomycetes</taxon>
        <taxon>Pseudonocardiales</taxon>
        <taxon>Pseudonocardiaceae</taxon>
        <taxon>Saccharomonospora</taxon>
    </lineage>
</organism>
<feature type="binding site" evidence="5">
    <location>
        <position position="202"/>
    </location>
    <ligand>
        <name>Fe cation</name>
        <dbReference type="ChEBI" id="CHEBI:24875"/>
        <note>catalytic</note>
    </ligand>
</feature>
<evidence type="ECO:0000256" key="6">
    <source>
        <dbReference type="RuleBase" id="RU364048"/>
    </source>
</evidence>
<dbReference type="InterPro" id="IPR004294">
    <property type="entry name" value="Carotenoid_Oase"/>
</dbReference>
<evidence type="ECO:0000256" key="1">
    <source>
        <dbReference type="ARBA" id="ARBA00006787"/>
    </source>
</evidence>
<keyword evidence="8" id="KW-1185">Reference proteome</keyword>
<keyword evidence="3 6" id="KW-0560">Oxidoreductase</keyword>
<dbReference type="AlphaFoldDB" id="A0A1V9A6I3"/>
<sequence length="478" mass="52881">MGNTFLQGHYAPVSEEVTRHDLDVTGTIPDHLDGRYLRNGPNPIGELDPDTYNWFMGDGMVHGVRLRDGRAEWYRNRWVRGPRAAALLGEPPPRARRRSGMEIIGANTNIIGHAGKLVALVEAGNANYELTGDLGTAGPCDFDGTVRGGFTAHPKHDPATGELHAVSYHFGMGGRVRYDVIGADGRAVRSEDIDVGGSPMMHDFSLTANHVVLYDLPVTFDAAQAAELAVPWPLRTPVRLLLSALIGRVRVPDPLTAWLRRGVRAAGPYPYCWNPHRPARVGVLRRNGTGGVRWFDIPPCYVFHTANAYDDGDTIVLDLVRHPKVFDVDRTGPAEGDPTLERWRIDLRTEVVTQDRLCDRPQEFPRIDERRTGLRHRFGYVVQPDEGALLKHDLHSAGTRVRRFGAGRVPGEFVFEPRHPGAAEDDGVLMGFVYDAATDRSDLMLLDAETLDTVAAVHLPQRVPAGFHGNWVPTEPEL</sequence>
<protein>
    <recommendedName>
        <fullName evidence="6">Dioxygenase</fullName>
        <ecNumber evidence="6">1.13.11.-</ecNumber>
    </recommendedName>
</protein>
<feature type="binding site" evidence="5">
    <location>
        <position position="468"/>
    </location>
    <ligand>
        <name>Fe cation</name>
        <dbReference type="ChEBI" id="CHEBI:24875"/>
        <note>catalytic</note>
    </ligand>
</feature>
<dbReference type="EC" id="1.13.11.-" evidence="6"/>
<dbReference type="GO" id="GO:0010436">
    <property type="term" value="F:carotenoid dioxygenase activity"/>
    <property type="evidence" value="ECO:0007669"/>
    <property type="project" value="TreeGrafter"/>
</dbReference>
<comment type="caution">
    <text evidence="7">The sequence shown here is derived from an EMBL/GenBank/DDBJ whole genome shotgun (WGS) entry which is preliminary data.</text>
</comment>
<name>A0A1V9A6I3_SACPI</name>
<keyword evidence="2 5" id="KW-0479">Metal-binding</keyword>
<dbReference type="Pfam" id="PF03055">
    <property type="entry name" value="RPE65"/>
    <property type="match status" value="1"/>
</dbReference>